<protein>
    <submittedName>
        <fullName evidence="1">Transposon TX1 uncharacterized 149 kDa protein</fullName>
    </submittedName>
</protein>
<comment type="caution">
    <text evidence="1">The sequence shown here is derived from an EMBL/GenBank/DDBJ whole genome shotgun (WGS) entry which is preliminary data.</text>
</comment>
<name>A0A438DWU3_VITVI</name>
<accession>A0A438DWU3</accession>
<evidence type="ECO:0000313" key="1">
    <source>
        <dbReference type="EMBL" id="RVW39961.1"/>
    </source>
</evidence>
<proteinExistence type="predicted"/>
<reference evidence="1 2" key="1">
    <citation type="journal article" date="2018" name="PLoS Genet.">
        <title>Population sequencing reveals clonal diversity and ancestral inbreeding in the grapevine cultivar Chardonnay.</title>
        <authorList>
            <person name="Roach M.J."/>
            <person name="Johnson D.L."/>
            <person name="Bohlmann J."/>
            <person name="van Vuuren H.J."/>
            <person name="Jones S.J."/>
            <person name="Pretorius I.S."/>
            <person name="Schmidt S.A."/>
            <person name="Borneman A.R."/>
        </authorList>
    </citation>
    <scope>NUCLEOTIDE SEQUENCE [LARGE SCALE GENOMIC DNA]</scope>
    <source>
        <strain evidence="2">cv. Chardonnay</strain>
        <tissue evidence="1">Leaf</tissue>
    </source>
</reference>
<dbReference type="PANTHER" id="PTHR19446">
    <property type="entry name" value="REVERSE TRANSCRIPTASES"/>
    <property type="match status" value="1"/>
</dbReference>
<dbReference type="Proteomes" id="UP000288805">
    <property type="component" value="Unassembled WGS sequence"/>
</dbReference>
<organism evidence="1 2">
    <name type="scientific">Vitis vinifera</name>
    <name type="common">Grape</name>
    <dbReference type="NCBI Taxonomy" id="29760"/>
    <lineage>
        <taxon>Eukaryota</taxon>
        <taxon>Viridiplantae</taxon>
        <taxon>Streptophyta</taxon>
        <taxon>Embryophyta</taxon>
        <taxon>Tracheophyta</taxon>
        <taxon>Spermatophyta</taxon>
        <taxon>Magnoliopsida</taxon>
        <taxon>eudicotyledons</taxon>
        <taxon>Gunneridae</taxon>
        <taxon>Pentapetalae</taxon>
        <taxon>rosids</taxon>
        <taxon>Vitales</taxon>
        <taxon>Vitaceae</taxon>
        <taxon>Viteae</taxon>
        <taxon>Vitis</taxon>
    </lineage>
</organism>
<dbReference type="AlphaFoldDB" id="A0A438DWU3"/>
<gene>
    <name evidence="1" type="primary">YTX2_657</name>
    <name evidence="1" type="ORF">CK203_081087</name>
</gene>
<dbReference type="EMBL" id="QGNW01001468">
    <property type="protein sequence ID" value="RVW39961.1"/>
    <property type="molecule type" value="Genomic_DNA"/>
</dbReference>
<evidence type="ECO:0000313" key="2">
    <source>
        <dbReference type="Proteomes" id="UP000288805"/>
    </source>
</evidence>
<sequence length="706" mass="79824">MAVLVKVRTAAFKKLLQVGKNLEVVAGRVQLVGGTAWRRLWAWSGKMGNCGMPSLLQKAHRVSGLAVGEDGGLGQAQGCGLSFIREEVFGRMVSPLGILVEGDCAVETVPTEMIGRLRLGFQAPMRLSRLKRQEVVEAYVSIRPLNVVLVDRSSTATSSGEERALVVVGEASLEERDNLMRRLECGAEAIEEWTRYGKGGVFVFWDSRVLELNGMEIGHFSISCRFKNIFEREEQSFKIVFSNEKIHGGARKGPFPFRFENMWWKEDDFKDLSKSWWMGFQFKKGLLVSLYLKNLERLRLALRLGTEKRTKSQEAGFGGVQEVGDNGKDLLEIKINETWVKTWVTEECDIKEGVIKVFHSLLSEAKEWRPRCKELQVGVLRGEDAAMLETPFSEEEVFGALSNLNGDKTLGLDGFSMAFWQFSWSFLKEEVMGFFNDFYDWGKFVKSINATFLVLIPKKEGAEDLKDLSPINLLCSLYKLLAKVLANRLKKVVGKIVSKSQNAFVEGRKILNASLIVNEAIDSMQKGGGGGIRLWRFSGRGGVGVQISHLLFANNTLVFCEPSLVQHALIFLLGLPLGARFKDVAVWDEVKERLRKRLSIWKRQYISKGGRLTLIRSTLSMEMEALWRQVMCGKYGEEAGGWRSCDVRVTISLAKEAWVEDVWSHSEGGVWAPRFSRRLNNWEVFDVERFLLGYKKGGFIVMWKIK</sequence>